<dbReference type="InterPro" id="IPR003423">
    <property type="entry name" value="OMP_efflux"/>
</dbReference>
<accession>A0A6S7AVH2</accession>
<reference evidence="3 4" key="1">
    <citation type="submission" date="2020-04" db="EMBL/GenBank/DDBJ databases">
        <authorList>
            <person name="De Canck E."/>
        </authorList>
    </citation>
    <scope>NUCLEOTIDE SEQUENCE [LARGE SCALE GENOMIC DNA]</scope>
    <source>
        <strain evidence="3 4">LMG 28138</strain>
    </source>
</reference>
<dbReference type="GO" id="GO:0005886">
    <property type="term" value="C:plasma membrane"/>
    <property type="evidence" value="ECO:0007669"/>
    <property type="project" value="UniProtKB-SubCell"/>
</dbReference>
<keyword evidence="2" id="KW-0812">Transmembrane</keyword>
<dbReference type="AlphaFoldDB" id="A0A6S7AVH2"/>
<dbReference type="PANTHER" id="PTHR30203:SF33">
    <property type="entry name" value="BLR4455 PROTEIN"/>
    <property type="match status" value="1"/>
</dbReference>
<keyword evidence="2" id="KW-0564">Palmitate</keyword>
<evidence type="ECO:0000256" key="1">
    <source>
        <dbReference type="ARBA" id="ARBA00007613"/>
    </source>
</evidence>
<keyword evidence="2" id="KW-1134">Transmembrane beta strand</keyword>
<keyword evidence="2" id="KW-0472">Membrane</keyword>
<sequence length="524" mass="55378">MPVRRSLRFRSSVLAWKALPATVPRAASDVTTQTVAALMLIGLFGGCAVGPDYSRPAVAIPAAYKEAAPGWKVAEPSDRTDRGEWWTVFGDASLNQLETKVNVSNQTIATFEAAYRQARALVSQARSAYFPIVGISAVGSRSGSGGSALLNSGGAVSSVNTGGISSHYTLQGDASWEPDIWGRVRREVASEKAGQQAAEADLANARLSAQATLAQDYFQLRALDATQKLLDNTVVAYQKSLELTQNRYRQGVAARSDVLQAQTQLQSAQASAVNNGIARAQFEHAIAVLVGEPPSTFSIPVMPLAEQPPPLPVQLPTVLLERRPDVAAAERRAAAANEQIGVAIAAYFPTVSLSATGGYQSSLLSDLLTTPARFWTVGPQFAATLFDAGLRGAQTDAARAIYDQQVATYRQTVLSAFQEVEDNLVSLRVLENEIGIQEQAVQSAQQALEIVINQYKAGTTTYLTVITSQTAAYTAEQTLTNIAGQRMVSAVGLVKALGGGWDVQEMNGEPPAAGAAKAVAAPAS</sequence>
<dbReference type="RefSeq" id="WP_175103212.1">
    <property type="nucleotide sequence ID" value="NZ_CADIKM010000002.1"/>
</dbReference>
<dbReference type="InterPro" id="IPR010131">
    <property type="entry name" value="MdtP/NodT-like"/>
</dbReference>
<dbReference type="NCBIfam" id="TIGR01845">
    <property type="entry name" value="outer_NodT"/>
    <property type="match status" value="1"/>
</dbReference>
<dbReference type="Pfam" id="PF02321">
    <property type="entry name" value="OEP"/>
    <property type="match status" value="2"/>
</dbReference>
<keyword evidence="4" id="KW-1185">Reference proteome</keyword>
<dbReference type="Proteomes" id="UP000494115">
    <property type="component" value="Unassembled WGS sequence"/>
</dbReference>
<protein>
    <submittedName>
        <fullName evidence="3">Outer membrane protein OprM</fullName>
    </submittedName>
</protein>
<evidence type="ECO:0000313" key="3">
    <source>
        <dbReference type="EMBL" id="CAB3778871.1"/>
    </source>
</evidence>
<keyword evidence="2" id="KW-0449">Lipoprotein</keyword>
<dbReference type="SUPFAM" id="SSF56954">
    <property type="entry name" value="Outer membrane efflux proteins (OEP)"/>
    <property type="match status" value="1"/>
</dbReference>
<dbReference type="Gene3D" id="2.20.200.10">
    <property type="entry name" value="Outer membrane efflux proteins (OEP)"/>
    <property type="match status" value="1"/>
</dbReference>
<evidence type="ECO:0000313" key="4">
    <source>
        <dbReference type="Proteomes" id="UP000494115"/>
    </source>
</evidence>
<comment type="similarity">
    <text evidence="1 2">Belongs to the outer membrane factor (OMF) (TC 1.B.17) family.</text>
</comment>
<name>A0A6S7AVH2_9BURK</name>
<gene>
    <name evidence="3" type="primary">oprM_3</name>
    <name evidence="3" type="ORF">LMG28138_00670</name>
</gene>
<evidence type="ECO:0000256" key="2">
    <source>
        <dbReference type="RuleBase" id="RU362097"/>
    </source>
</evidence>
<dbReference type="EMBL" id="CADIKM010000002">
    <property type="protein sequence ID" value="CAB3778871.1"/>
    <property type="molecule type" value="Genomic_DNA"/>
</dbReference>
<dbReference type="PANTHER" id="PTHR30203">
    <property type="entry name" value="OUTER MEMBRANE CATION EFFLUX PROTEIN"/>
    <property type="match status" value="1"/>
</dbReference>
<dbReference type="GO" id="GO:0015562">
    <property type="term" value="F:efflux transmembrane transporter activity"/>
    <property type="evidence" value="ECO:0007669"/>
    <property type="project" value="InterPro"/>
</dbReference>
<comment type="subcellular location">
    <subcellularLocation>
        <location evidence="2">Cell membrane</location>
        <topology evidence="2">Lipid-anchor</topology>
    </subcellularLocation>
</comment>
<proteinExistence type="inferred from homology"/>
<dbReference type="Gene3D" id="1.20.1600.10">
    <property type="entry name" value="Outer membrane efflux proteins (OEP)"/>
    <property type="match status" value="1"/>
</dbReference>
<organism evidence="3 4">
    <name type="scientific">Pararobbsia alpina</name>
    <dbReference type="NCBI Taxonomy" id="621374"/>
    <lineage>
        <taxon>Bacteria</taxon>
        <taxon>Pseudomonadati</taxon>
        <taxon>Pseudomonadota</taxon>
        <taxon>Betaproteobacteria</taxon>
        <taxon>Burkholderiales</taxon>
        <taxon>Burkholderiaceae</taxon>
        <taxon>Pararobbsia</taxon>
    </lineage>
</organism>